<dbReference type="PROSITE" id="PS50005">
    <property type="entry name" value="TPR"/>
    <property type="match status" value="1"/>
</dbReference>
<dbReference type="SMART" id="SM00028">
    <property type="entry name" value="TPR"/>
    <property type="match status" value="2"/>
</dbReference>
<name>X1Q097_9ZZZZ</name>
<sequence>DLEIAEWDWEDYALEDRPEPVDQVAIYRNHGVDLFRKGEYQMAIVEFNKVLNANPDDNIALAYSHKSHYQLAMDFYAKKDYLGARDQFKASLRYTEDCYKCNVYIRKSEDLYKERHYKKGMRFFNDEQLNKAIKEWELVRLMDPDYKKVNEFINKAKTLLKKIEELKKSQKG</sequence>
<reference evidence="1" key="1">
    <citation type="journal article" date="2014" name="Front. Microbiol.">
        <title>High frequency of phylogenetically diverse reductive dehalogenase-homologous genes in deep subseafloor sedimentary metagenomes.</title>
        <authorList>
            <person name="Kawai M."/>
            <person name="Futagami T."/>
            <person name="Toyoda A."/>
            <person name="Takaki Y."/>
            <person name="Nishi S."/>
            <person name="Hori S."/>
            <person name="Arai W."/>
            <person name="Tsubouchi T."/>
            <person name="Morono Y."/>
            <person name="Uchiyama I."/>
            <person name="Ito T."/>
            <person name="Fujiyama A."/>
            <person name="Inagaki F."/>
            <person name="Takami H."/>
        </authorList>
    </citation>
    <scope>NUCLEOTIDE SEQUENCE</scope>
    <source>
        <strain evidence="1">Expedition CK06-06</strain>
    </source>
</reference>
<dbReference type="AlphaFoldDB" id="X1Q097"/>
<dbReference type="InterPro" id="IPR011990">
    <property type="entry name" value="TPR-like_helical_dom_sf"/>
</dbReference>
<feature type="non-terminal residue" evidence="1">
    <location>
        <position position="1"/>
    </location>
</feature>
<organism evidence="1">
    <name type="scientific">marine sediment metagenome</name>
    <dbReference type="NCBI Taxonomy" id="412755"/>
    <lineage>
        <taxon>unclassified sequences</taxon>
        <taxon>metagenomes</taxon>
        <taxon>ecological metagenomes</taxon>
    </lineage>
</organism>
<dbReference type="Gene3D" id="1.25.40.10">
    <property type="entry name" value="Tetratricopeptide repeat domain"/>
    <property type="match status" value="1"/>
</dbReference>
<accession>X1Q097</accession>
<proteinExistence type="predicted"/>
<protein>
    <submittedName>
        <fullName evidence="1">Uncharacterized protein</fullName>
    </submittedName>
</protein>
<dbReference type="SUPFAM" id="SSF48452">
    <property type="entry name" value="TPR-like"/>
    <property type="match status" value="1"/>
</dbReference>
<gene>
    <name evidence="1" type="ORF">S06H3_38436</name>
</gene>
<dbReference type="InterPro" id="IPR019734">
    <property type="entry name" value="TPR_rpt"/>
</dbReference>
<dbReference type="EMBL" id="BARV01023429">
    <property type="protein sequence ID" value="GAI36644.1"/>
    <property type="molecule type" value="Genomic_DNA"/>
</dbReference>
<evidence type="ECO:0000313" key="1">
    <source>
        <dbReference type="EMBL" id="GAI36644.1"/>
    </source>
</evidence>
<comment type="caution">
    <text evidence="1">The sequence shown here is derived from an EMBL/GenBank/DDBJ whole genome shotgun (WGS) entry which is preliminary data.</text>
</comment>